<sequence length="92" mass="10469">PAPSMSAATRLPPFFLSDATSFALCLRWWAFAVHRVDLSGSFLHRILHHRRLQHFLYGSMRRRRRKMAGIGVESGGMVEERIEKGGFAVETV</sequence>
<proteinExistence type="predicted"/>
<reference evidence="2" key="1">
    <citation type="journal article" date="2014" name="Science">
        <title>Ancient hybridizations among the ancestral genomes of bread wheat.</title>
        <authorList>
            <consortium name="International Wheat Genome Sequencing Consortium,"/>
            <person name="Marcussen T."/>
            <person name="Sandve S.R."/>
            <person name="Heier L."/>
            <person name="Spannagl M."/>
            <person name="Pfeifer M."/>
            <person name="Jakobsen K.S."/>
            <person name="Wulff B.B."/>
            <person name="Steuernagel B."/>
            <person name="Mayer K.F."/>
            <person name="Olsen O.A."/>
        </authorList>
    </citation>
    <scope>NUCLEOTIDE SEQUENCE [LARGE SCALE GENOMIC DNA]</scope>
    <source>
        <strain evidence="2">cv. AL8/78</strain>
    </source>
</reference>
<reference evidence="1" key="5">
    <citation type="journal article" date="2021" name="G3 (Bethesda)">
        <title>Aegilops tauschii genome assembly Aet v5.0 features greater sequence contiguity and improved annotation.</title>
        <authorList>
            <person name="Wang L."/>
            <person name="Zhu T."/>
            <person name="Rodriguez J.C."/>
            <person name="Deal K.R."/>
            <person name="Dubcovsky J."/>
            <person name="McGuire P.E."/>
            <person name="Lux T."/>
            <person name="Spannagl M."/>
            <person name="Mayer K.F.X."/>
            <person name="Baldrich P."/>
            <person name="Meyers B.C."/>
            <person name="Huo N."/>
            <person name="Gu Y.Q."/>
            <person name="Zhou H."/>
            <person name="Devos K.M."/>
            <person name="Bennetzen J.L."/>
            <person name="Unver T."/>
            <person name="Budak H."/>
            <person name="Gulick P.J."/>
            <person name="Galiba G."/>
            <person name="Kalapos B."/>
            <person name="Nelson D.R."/>
            <person name="Li P."/>
            <person name="You F.M."/>
            <person name="Luo M.C."/>
            <person name="Dvorak J."/>
        </authorList>
    </citation>
    <scope>NUCLEOTIDE SEQUENCE [LARGE SCALE GENOMIC DNA]</scope>
    <source>
        <strain evidence="1">cv. AL8/78</strain>
    </source>
</reference>
<dbReference type="AlphaFoldDB" id="A0A453C5X4"/>
<name>A0A453C5X4_AEGTS</name>
<reference evidence="1" key="3">
    <citation type="journal article" date="2017" name="Nature">
        <title>Genome sequence of the progenitor of the wheat D genome Aegilops tauschii.</title>
        <authorList>
            <person name="Luo M.C."/>
            <person name="Gu Y.Q."/>
            <person name="Puiu D."/>
            <person name="Wang H."/>
            <person name="Twardziok S.O."/>
            <person name="Deal K.R."/>
            <person name="Huo N."/>
            <person name="Zhu T."/>
            <person name="Wang L."/>
            <person name="Wang Y."/>
            <person name="McGuire P.E."/>
            <person name="Liu S."/>
            <person name="Long H."/>
            <person name="Ramasamy R.K."/>
            <person name="Rodriguez J.C."/>
            <person name="Van S.L."/>
            <person name="Yuan L."/>
            <person name="Wang Z."/>
            <person name="Xia Z."/>
            <person name="Xiao L."/>
            <person name="Anderson O.D."/>
            <person name="Ouyang S."/>
            <person name="Liang Y."/>
            <person name="Zimin A.V."/>
            <person name="Pertea G."/>
            <person name="Qi P."/>
            <person name="Bennetzen J.L."/>
            <person name="Dai X."/>
            <person name="Dawson M.W."/>
            <person name="Muller H.G."/>
            <person name="Kugler K."/>
            <person name="Rivarola-Duarte L."/>
            <person name="Spannagl M."/>
            <person name="Mayer K.F.X."/>
            <person name="Lu F.H."/>
            <person name="Bevan M.W."/>
            <person name="Leroy P."/>
            <person name="Li P."/>
            <person name="You F.M."/>
            <person name="Sun Q."/>
            <person name="Liu Z."/>
            <person name="Lyons E."/>
            <person name="Wicker T."/>
            <person name="Salzberg S.L."/>
            <person name="Devos K.M."/>
            <person name="Dvorak J."/>
        </authorList>
    </citation>
    <scope>NUCLEOTIDE SEQUENCE [LARGE SCALE GENOMIC DNA]</scope>
    <source>
        <strain evidence="1">cv. AL8/78</strain>
    </source>
</reference>
<dbReference type="Proteomes" id="UP000015105">
    <property type="component" value="Chromosome 2D"/>
</dbReference>
<reference evidence="1" key="4">
    <citation type="submission" date="2019-03" db="UniProtKB">
        <authorList>
            <consortium name="EnsemblPlants"/>
        </authorList>
    </citation>
    <scope>IDENTIFICATION</scope>
</reference>
<dbReference type="Gramene" id="AET2Gv20743900.2">
    <property type="protein sequence ID" value="AET2Gv20743900.2"/>
    <property type="gene ID" value="AET2Gv20743900"/>
</dbReference>
<accession>A0A453C5X4</accession>
<protein>
    <submittedName>
        <fullName evidence="1">Uncharacterized protein</fullName>
    </submittedName>
</protein>
<reference evidence="2" key="2">
    <citation type="journal article" date="2017" name="Nat. Plants">
        <title>The Aegilops tauschii genome reveals multiple impacts of transposons.</title>
        <authorList>
            <person name="Zhao G."/>
            <person name="Zou C."/>
            <person name="Li K."/>
            <person name="Wang K."/>
            <person name="Li T."/>
            <person name="Gao L."/>
            <person name="Zhang X."/>
            <person name="Wang H."/>
            <person name="Yang Z."/>
            <person name="Liu X."/>
            <person name="Jiang W."/>
            <person name="Mao L."/>
            <person name="Kong X."/>
            <person name="Jiao Y."/>
            <person name="Jia J."/>
        </authorList>
    </citation>
    <scope>NUCLEOTIDE SEQUENCE [LARGE SCALE GENOMIC DNA]</scope>
    <source>
        <strain evidence="2">cv. AL8/78</strain>
    </source>
</reference>
<evidence type="ECO:0000313" key="2">
    <source>
        <dbReference type="Proteomes" id="UP000015105"/>
    </source>
</evidence>
<dbReference type="EnsemblPlants" id="AET2Gv20743900.2">
    <property type="protein sequence ID" value="AET2Gv20743900.2"/>
    <property type="gene ID" value="AET2Gv20743900"/>
</dbReference>
<keyword evidence="2" id="KW-1185">Reference proteome</keyword>
<evidence type="ECO:0000313" key="1">
    <source>
        <dbReference type="EnsemblPlants" id="AET2Gv20743900.2"/>
    </source>
</evidence>
<organism evidence="1 2">
    <name type="scientific">Aegilops tauschii subsp. strangulata</name>
    <name type="common">Goatgrass</name>
    <dbReference type="NCBI Taxonomy" id="200361"/>
    <lineage>
        <taxon>Eukaryota</taxon>
        <taxon>Viridiplantae</taxon>
        <taxon>Streptophyta</taxon>
        <taxon>Embryophyta</taxon>
        <taxon>Tracheophyta</taxon>
        <taxon>Spermatophyta</taxon>
        <taxon>Magnoliopsida</taxon>
        <taxon>Liliopsida</taxon>
        <taxon>Poales</taxon>
        <taxon>Poaceae</taxon>
        <taxon>BOP clade</taxon>
        <taxon>Pooideae</taxon>
        <taxon>Triticodae</taxon>
        <taxon>Triticeae</taxon>
        <taxon>Triticinae</taxon>
        <taxon>Aegilops</taxon>
    </lineage>
</organism>